<dbReference type="Pfam" id="PF02591">
    <property type="entry name" value="Zn_ribbon_9"/>
    <property type="match status" value="1"/>
</dbReference>
<dbReference type="AlphaFoldDB" id="K8EKP8"/>
<dbReference type="EMBL" id="CAOS01000013">
    <property type="protein sequence ID" value="CCO09121.1"/>
    <property type="molecule type" value="Genomic_DNA"/>
</dbReference>
<dbReference type="Pfam" id="PF24481">
    <property type="entry name" value="CT398_CC"/>
    <property type="match status" value="1"/>
</dbReference>
<dbReference type="STRING" id="1121428.DESHY_60293"/>
<protein>
    <submittedName>
        <fullName evidence="4">Uncharacterized protein</fullName>
    </submittedName>
</protein>
<feature type="domain" description="CT398-like coiled coil hairpin" evidence="3">
    <location>
        <begin position="28"/>
        <end position="185"/>
    </location>
</feature>
<name>K8EKP8_9FIRM</name>
<dbReference type="Proteomes" id="UP000009315">
    <property type="component" value="Unassembled WGS sequence"/>
</dbReference>
<dbReference type="RefSeq" id="WP_008412947.1">
    <property type="nucleotide sequence ID" value="NZ_CAOS01000013.1"/>
</dbReference>
<proteinExistence type="predicted"/>
<feature type="coiled-coil region" evidence="1">
    <location>
        <begin position="31"/>
        <end position="110"/>
    </location>
</feature>
<dbReference type="InterPro" id="IPR003743">
    <property type="entry name" value="Zf-RING_7"/>
</dbReference>
<reference evidence="4 5" key="1">
    <citation type="journal article" date="2013" name="Genome Announc.">
        <title>Genome Sequence of the Sulfate-Reducing Bacterium Desulfotomaculum hydrothermale Lam5(T).</title>
        <authorList>
            <person name="Amin O."/>
            <person name="Fardeau M.L."/>
            <person name="Valette O."/>
            <person name="Hirschler-Rea A."/>
            <person name="Barbe V."/>
            <person name="Medigue C."/>
            <person name="Vacherie B."/>
            <person name="Ollivier B."/>
            <person name="Bertin P.N."/>
            <person name="Dolla A."/>
        </authorList>
    </citation>
    <scope>NUCLEOTIDE SEQUENCE [LARGE SCALE GENOMIC DNA]</scope>
    <source>
        <strain evidence="5">Lam5 / DSM 18033</strain>
    </source>
</reference>
<evidence type="ECO:0000256" key="1">
    <source>
        <dbReference type="SAM" id="Coils"/>
    </source>
</evidence>
<dbReference type="InterPro" id="IPR056003">
    <property type="entry name" value="CT398_CC_hairpin"/>
</dbReference>
<evidence type="ECO:0000259" key="3">
    <source>
        <dbReference type="Pfam" id="PF24481"/>
    </source>
</evidence>
<feature type="domain" description="C4-type zinc ribbon" evidence="2">
    <location>
        <begin position="197"/>
        <end position="229"/>
    </location>
</feature>
<organism evidence="4 5">
    <name type="scientific">Desulforamulus hydrothermalis Lam5 = DSM 18033</name>
    <dbReference type="NCBI Taxonomy" id="1121428"/>
    <lineage>
        <taxon>Bacteria</taxon>
        <taxon>Bacillati</taxon>
        <taxon>Bacillota</taxon>
        <taxon>Clostridia</taxon>
        <taxon>Eubacteriales</taxon>
        <taxon>Peptococcaceae</taxon>
        <taxon>Desulforamulus</taxon>
    </lineage>
</organism>
<evidence type="ECO:0000313" key="4">
    <source>
        <dbReference type="EMBL" id="CCO09121.1"/>
    </source>
</evidence>
<dbReference type="Gene3D" id="1.10.287.1490">
    <property type="match status" value="1"/>
</dbReference>
<keyword evidence="5" id="KW-1185">Reference proteome</keyword>
<accession>K8EKP8</accession>
<keyword evidence="1" id="KW-0175">Coiled coil</keyword>
<evidence type="ECO:0000259" key="2">
    <source>
        <dbReference type="Pfam" id="PF02591"/>
    </source>
</evidence>
<dbReference type="eggNOG" id="COG1579">
    <property type="taxonomic scope" value="Bacteria"/>
</dbReference>
<dbReference type="OrthoDB" id="9795058at2"/>
<comment type="caution">
    <text evidence="4">The sequence shown here is derived from an EMBL/GenBank/DDBJ whole genome shotgun (WGS) entry which is preliminary data.</text>
</comment>
<evidence type="ECO:0000313" key="5">
    <source>
        <dbReference type="Proteomes" id="UP000009315"/>
    </source>
</evidence>
<sequence length="237" mass="27642">MTDTGKLWRLQRLEQEQAAICQAPPALQQGLRELKKQIEQTQNSLRQLKANYQEVKEQAAVLEQQAGQLRENCRQTDNLIYNGSLQLKEIAGYQQKYDKLKQDLTRREDRQLELMQLQEDIQKEWADQKQRLAGLTEQYKEQHHNYLQEKERKAARSRELAGEIDSLIKEINPAYLKVYRRLKTKFNNPVSMVTKNTCAGCHLGLPFDILKQLKRRDGMVFCNHCGRLLFLPSGNGS</sequence>
<gene>
    <name evidence="4" type="ORF">DESHY_60293</name>
</gene>